<dbReference type="EMBL" id="JAWDGP010001825">
    <property type="protein sequence ID" value="KAK3787915.1"/>
    <property type="molecule type" value="Genomic_DNA"/>
</dbReference>
<proteinExistence type="predicted"/>
<comment type="caution">
    <text evidence="1">The sequence shown here is derived from an EMBL/GenBank/DDBJ whole genome shotgun (WGS) entry which is preliminary data.</text>
</comment>
<name>A0AAE1AHZ9_9GAST</name>
<accession>A0AAE1AHZ9</accession>
<organism evidence="1 2">
    <name type="scientific">Elysia crispata</name>
    <name type="common">lettuce slug</name>
    <dbReference type="NCBI Taxonomy" id="231223"/>
    <lineage>
        <taxon>Eukaryota</taxon>
        <taxon>Metazoa</taxon>
        <taxon>Spiralia</taxon>
        <taxon>Lophotrochozoa</taxon>
        <taxon>Mollusca</taxon>
        <taxon>Gastropoda</taxon>
        <taxon>Heterobranchia</taxon>
        <taxon>Euthyneura</taxon>
        <taxon>Panpulmonata</taxon>
        <taxon>Sacoglossa</taxon>
        <taxon>Placobranchoidea</taxon>
        <taxon>Plakobranchidae</taxon>
        <taxon>Elysia</taxon>
    </lineage>
</organism>
<dbReference type="AlphaFoldDB" id="A0AAE1AHZ9"/>
<sequence length="130" mass="15343">MFMRLCRRAEERDNRSTETETRFFKDSSDSWSSRVPEINPACRCLYCIAGRKSPTDFIDQLSLIFNPDQGQLHNVGRGRYRLWWEDNSGLELDRNRIKQARAGRGDSLRHYIRRATSPNKEKPHGRLMLQ</sequence>
<evidence type="ECO:0000313" key="2">
    <source>
        <dbReference type="Proteomes" id="UP001283361"/>
    </source>
</evidence>
<dbReference type="Proteomes" id="UP001283361">
    <property type="component" value="Unassembled WGS sequence"/>
</dbReference>
<reference evidence="1" key="1">
    <citation type="journal article" date="2023" name="G3 (Bethesda)">
        <title>A reference genome for the long-term kleptoplast-retaining sea slug Elysia crispata morphotype clarki.</title>
        <authorList>
            <person name="Eastman K.E."/>
            <person name="Pendleton A.L."/>
            <person name="Shaikh M.A."/>
            <person name="Suttiyut T."/>
            <person name="Ogas R."/>
            <person name="Tomko P."/>
            <person name="Gavelis G."/>
            <person name="Widhalm J.R."/>
            <person name="Wisecaver J.H."/>
        </authorList>
    </citation>
    <scope>NUCLEOTIDE SEQUENCE</scope>
    <source>
        <strain evidence="1">ECLA1</strain>
    </source>
</reference>
<keyword evidence="2" id="KW-1185">Reference proteome</keyword>
<protein>
    <submittedName>
        <fullName evidence="1">Uncharacterized protein</fullName>
    </submittedName>
</protein>
<gene>
    <name evidence="1" type="ORF">RRG08_008049</name>
</gene>
<evidence type="ECO:0000313" key="1">
    <source>
        <dbReference type="EMBL" id="KAK3787915.1"/>
    </source>
</evidence>